<sequence length="129" mass="13142">MRWGAIGAAVRWLPLALALAGVFAMHGLSDHGTTGPSGMAMSHSMSHDAAAPVAPAAPVEMIRAPTPSHGDAMAMGLCVALLVAAGVVLGCWRRVSTSSDGLVTRAEFVSLAVPRARSPDLLALGVCRC</sequence>
<evidence type="ECO:0000256" key="1">
    <source>
        <dbReference type="SAM" id="Phobius"/>
    </source>
</evidence>
<reference evidence="2 3" key="1">
    <citation type="submission" date="2018-10" db="EMBL/GenBank/DDBJ databases">
        <title>Marmoricola sp. 4Q3S-7 whole genome shotgun sequence.</title>
        <authorList>
            <person name="Li F."/>
        </authorList>
    </citation>
    <scope>NUCLEOTIDE SEQUENCE [LARGE SCALE GENOMIC DNA]</scope>
    <source>
        <strain evidence="2 3">4Q3S-7</strain>
    </source>
</reference>
<evidence type="ECO:0000313" key="2">
    <source>
        <dbReference type="EMBL" id="RLV48234.1"/>
    </source>
</evidence>
<gene>
    <name evidence="2" type="ORF">D9V37_19460</name>
</gene>
<dbReference type="Proteomes" id="UP000281708">
    <property type="component" value="Unassembled WGS sequence"/>
</dbReference>
<organism evidence="2 3">
    <name type="scientific">Nocardioides mangrovicus</name>
    <dbReference type="NCBI Taxonomy" id="2478913"/>
    <lineage>
        <taxon>Bacteria</taxon>
        <taxon>Bacillati</taxon>
        <taxon>Actinomycetota</taxon>
        <taxon>Actinomycetes</taxon>
        <taxon>Propionibacteriales</taxon>
        <taxon>Nocardioidaceae</taxon>
        <taxon>Nocardioides</taxon>
    </lineage>
</organism>
<protein>
    <submittedName>
        <fullName evidence="2">Uncharacterized protein</fullName>
    </submittedName>
</protein>
<dbReference type="EMBL" id="RDBE01000010">
    <property type="protein sequence ID" value="RLV48234.1"/>
    <property type="molecule type" value="Genomic_DNA"/>
</dbReference>
<keyword evidence="1" id="KW-0472">Membrane</keyword>
<comment type="caution">
    <text evidence="2">The sequence shown here is derived from an EMBL/GenBank/DDBJ whole genome shotgun (WGS) entry which is preliminary data.</text>
</comment>
<keyword evidence="1" id="KW-1133">Transmembrane helix</keyword>
<evidence type="ECO:0000313" key="3">
    <source>
        <dbReference type="Proteomes" id="UP000281708"/>
    </source>
</evidence>
<accession>A0A3L8NZ99</accession>
<dbReference type="AlphaFoldDB" id="A0A3L8NZ99"/>
<keyword evidence="1" id="KW-0812">Transmembrane</keyword>
<dbReference type="RefSeq" id="WP_121807740.1">
    <property type="nucleotide sequence ID" value="NZ_RDBE01000010.1"/>
</dbReference>
<keyword evidence="3" id="KW-1185">Reference proteome</keyword>
<name>A0A3L8NZ99_9ACTN</name>
<proteinExistence type="predicted"/>
<feature type="transmembrane region" description="Helical" evidence="1">
    <location>
        <begin position="72"/>
        <end position="92"/>
    </location>
</feature>